<keyword evidence="1" id="KW-0732">Signal</keyword>
<dbReference type="PANTHER" id="PTHR36302:SF1">
    <property type="entry name" value="COPPER CHAPERONE PCU(A)C"/>
    <property type="match status" value="1"/>
</dbReference>
<dbReference type="PANTHER" id="PTHR36302">
    <property type="entry name" value="BLR7088 PROTEIN"/>
    <property type="match status" value="1"/>
</dbReference>
<dbReference type="RefSeq" id="WP_012347023.1">
    <property type="nucleotide sequence ID" value="NC_010524.1"/>
</dbReference>
<feature type="chain" id="PRO_5002772697" description="Copper chaperone PCu(A)C" evidence="1">
    <location>
        <begin position="21"/>
        <end position="154"/>
    </location>
</feature>
<dbReference type="SUPFAM" id="SSF110087">
    <property type="entry name" value="DR1885-like metal-binding protein"/>
    <property type="match status" value="1"/>
</dbReference>
<organism evidence="2 3">
    <name type="scientific">Leptothrix cholodnii (strain ATCC 51168 / LMG 8142 / SP-6)</name>
    <name type="common">Leptothrix discophora (strain SP-6)</name>
    <dbReference type="NCBI Taxonomy" id="395495"/>
    <lineage>
        <taxon>Bacteria</taxon>
        <taxon>Pseudomonadati</taxon>
        <taxon>Pseudomonadota</taxon>
        <taxon>Betaproteobacteria</taxon>
        <taxon>Burkholderiales</taxon>
        <taxon>Sphaerotilaceae</taxon>
        <taxon>Leptothrix</taxon>
    </lineage>
</organism>
<evidence type="ECO:0000256" key="1">
    <source>
        <dbReference type="SAM" id="SignalP"/>
    </source>
</evidence>
<dbReference type="Proteomes" id="UP000001693">
    <property type="component" value="Chromosome"/>
</dbReference>
<dbReference type="InterPro" id="IPR036182">
    <property type="entry name" value="PCuAC_sf"/>
</dbReference>
<keyword evidence="3" id="KW-1185">Reference proteome</keyword>
<dbReference type="AlphaFoldDB" id="B1Y1G4"/>
<dbReference type="OrthoDB" id="9796962at2"/>
<dbReference type="STRING" id="395495.Lcho_1996"/>
<dbReference type="eggNOG" id="COG2847">
    <property type="taxonomic scope" value="Bacteria"/>
</dbReference>
<name>B1Y1G4_LEPCP</name>
<dbReference type="InterPro" id="IPR058248">
    <property type="entry name" value="Lxx211020-like"/>
</dbReference>
<dbReference type="KEGG" id="lch:Lcho_1996"/>
<sequence length="154" mass="16309" precursor="true">MNIRTLTLLAGLAITGLAQAEVTVAEPWVRATVAQQKATGAFMTLTSTGDARLISASSPAAGVVEVHEMAMEGDVMKMRAVPAVNLPAGKAVDLKPGGYHIMLMGLKQPLKAGETVSVTLVVEGKDQKRETVEVQAPVRALGGMKMEHKMEHKH</sequence>
<evidence type="ECO:0000313" key="3">
    <source>
        <dbReference type="Proteomes" id="UP000001693"/>
    </source>
</evidence>
<dbReference type="InterPro" id="IPR007410">
    <property type="entry name" value="LpqE-like"/>
</dbReference>
<gene>
    <name evidence="2" type="ordered locus">Lcho_1996</name>
</gene>
<dbReference type="EMBL" id="CP001013">
    <property type="protein sequence ID" value="ACB34263.1"/>
    <property type="molecule type" value="Genomic_DNA"/>
</dbReference>
<reference evidence="2 3" key="1">
    <citation type="submission" date="2008-03" db="EMBL/GenBank/DDBJ databases">
        <title>Complete sequence of Leptothrix cholodnii SP-6.</title>
        <authorList>
            <consortium name="US DOE Joint Genome Institute"/>
            <person name="Copeland A."/>
            <person name="Lucas S."/>
            <person name="Lapidus A."/>
            <person name="Glavina del Rio T."/>
            <person name="Dalin E."/>
            <person name="Tice H."/>
            <person name="Bruce D."/>
            <person name="Goodwin L."/>
            <person name="Pitluck S."/>
            <person name="Chertkov O."/>
            <person name="Brettin T."/>
            <person name="Detter J.C."/>
            <person name="Han C."/>
            <person name="Kuske C.R."/>
            <person name="Schmutz J."/>
            <person name="Larimer F."/>
            <person name="Land M."/>
            <person name="Hauser L."/>
            <person name="Kyrpides N."/>
            <person name="Lykidis A."/>
            <person name="Emerson D."/>
            <person name="Richardson P."/>
        </authorList>
    </citation>
    <scope>NUCLEOTIDE SEQUENCE [LARGE SCALE GENOMIC DNA]</scope>
    <source>
        <strain evidence="3">ATCC 51168 / LMG 8142 / SP-6</strain>
    </source>
</reference>
<dbReference type="HOGENOM" id="CLU_100939_1_1_4"/>
<accession>B1Y1G4</accession>
<evidence type="ECO:0008006" key="4">
    <source>
        <dbReference type="Google" id="ProtNLM"/>
    </source>
</evidence>
<evidence type="ECO:0000313" key="2">
    <source>
        <dbReference type="EMBL" id="ACB34263.1"/>
    </source>
</evidence>
<proteinExistence type="predicted"/>
<dbReference type="Pfam" id="PF04314">
    <property type="entry name" value="PCuAC"/>
    <property type="match status" value="1"/>
</dbReference>
<dbReference type="Gene3D" id="2.60.40.1890">
    <property type="entry name" value="PCu(A)C copper chaperone"/>
    <property type="match status" value="1"/>
</dbReference>
<protein>
    <recommendedName>
        <fullName evidence="4">Copper chaperone PCu(A)C</fullName>
    </recommendedName>
</protein>
<feature type="signal peptide" evidence="1">
    <location>
        <begin position="1"/>
        <end position="20"/>
    </location>
</feature>